<organism evidence="1 2">
    <name type="scientific">Hymenobacter mellowenesis</name>
    <dbReference type="NCBI Taxonomy" id="3063995"/>
    <lineage>
        <taxon>Bacteria</taxon>
        <taxon>Pseudomonadati</taxon>
        <taxon>Bacteroidota</taxon>
        <taxon>Cytophagia</taxon>
        <taxon>Cytophagales</taxon>
        <taxon>Hymenobacteraceae</taxon>
        <taxon>Hymenobacter</taxon>
    </lineage>
</organism>
<dbReference type="EMBL" id="JAUQSX010000018">
    <property type="protein sequence ID" value="MDO7849490.1"/>
    <property type="molecule type" value="Genomic_DNA"/>
</dbReference>
<gene>
    <name evidence="1" type="ORF">Q5H92_24205</name>
</gene>
<evidence type="ECO:0000313" key="2">
    <source>
        <dbReference type="Proteomes" id="UP001167796"/>
    </source>
</evidence>
<keyword evidence="2" id="KW-1185">Reference proteome</keyword>
<dbReference type="RefSeq" id="WP_305014159.1">
    <property type="nucleotide sequence ID" value="NZ_JAUQSX010000018.1"/>
</dbReference>
<dbReference type="Proteomes" id="UP001167796">
    <property type="component" value="Unassembled WGS sequence"/>
</dbReference>
<dbReference type="Pfam" id="PF20388">
    <property type="entry name" value="DUF6683"/>
    <property type="match status" value="1"/>
</dbReference>
<name>A0ABT9AHZ7_9BACT</name>
<accession>A0ABT9AHZ7</accession>
<protein>
    <submittedName>
        <fullName evidence="1">Uncharacterized protein</fullName>
    </submittedName>
</protein>
<comment type="caution">
    <text evidence="1">The sequence shown here is derived from an EMBL/GenBank/DDBJ whole genome shotgun (WGS) entry which is preliminary data.</text>
</comment>
<evidence type="ECO:0000313" key="1">
    <source>
        <dbReference type="EMBL" id="MDO7849490.1"/>
    </source>
</evidence>
<reference evidence="1" key="1">
    <citation type="submission" date="2023-07" db="EMBL/GenBank/DDBJ databases">
        <authorList>
            <person name="Kim M.K."/>
        </authorList>
    </citation>
    <scope>NUCLEOTIDE SEQUENCE</scope>
    <source>
        <strain evidence="1">M29</strain>
    </source>
</reference>
<dbReference type="InterPro" id="IPR046505">
    <property type="entry name" value="DUF6683"/>
</dbReference>
<sequence>MKILPLVLSGALLLGPLFRSHGQVGPALDMTLMTGWTGGAAVQYDLEKRAAAAKGGNAVSAKAAPSYSYRPSPAMREQTVERAVEQLKPTNPTGASALASVFGPGKYDYDQTYAEIIKGTGLRATDAADAMACYLLMGYAIVHNLQDDKAIGPPLARGVRAQVANILAQNPNFKPDDPLAAAKFGEELKLQTVILQGGWQSAVKQKAYPAYRNTVAQNFRTGFGLDLSQLKLTTQGFAKR</sequence>
<proteinExistence type="predicted"/>